<feature type="compositionally biased region" description="Polar residues" evidence="1">
    <location>
        <begin position="33"/>
        <end position="50"/>
    </location>
</feature>
<dbReference type="Proteomes" id="UP001202328">
    <property type="component" value="Unassembled WGS sequence"/>
</dbReference>
<evidence type="ECO:0000259" key="2">
    <source>
        <dbReference type="Pfam" id="PF04059"/>
    </source>
</evidence>
<dbReference type="Pfam" id="PF04059">
    <property type="entry name" value="RRM_2"/>
    <property type="match status" value="1"/>
</dbReference>
<feature type="region of interest" description="Disordered" evidence="1">
    <location>
        <begin position="1"/>
        <end position="59"/>
    </location>
</feature>
<sequence>MEKLSDHKKKGRRIMTKKPKNTKSKVTRKPKPSLSTNNSKRTRRPSSSIPFGSGTRFVPRQHHHQVKMIEDNHGSSYNKYSSKHEVVNDTSSDENRKALRMLYQDDHQDDNSSLSESTTLSEYDFLYLPIDFKRKGNYGYAFLNFTTPVAAMRFYNAFNNFSWKDSIYQSPKVCKICPAKIQGKDELVKRFKNSYFDCDTDEFLPVSFSPPRNGSTPDSFPSLVGKRPKIPRKRVIDSVSSSK</sequence>
<name>A0AAD4SS17_9MAGN</name>
<accession>A0AAD4SS17</accession>
<dbReference type="EMBL" id="JAJJMB010008958">
    <property type="protein sequence ID" value="KAI3917904.1"/>
    <property type="molecule type" value="Genomic_DNA"/>
</dbReference>
<dbReference type="SUPFAM" id="SSF54928">
    <property type="entry name" value="RNA-binding domain, RBD"/>
    <property type="match status" value="1"/>
</dbReference>
<feature type="compositionally biased region" description="Polar residues" evidence="1">
    <location>
        <begin position="210"/>
        <end position="219"/>
    </location>
</feature>
<dbReference type="InterPro" id="IPR035979">
    <property type="entry name" value="RBD_domain_sf"/>
</dbReference>
<organism evidence="3 4">
    <name type="scientific">Papaver atlanticum</name>
    <dbReference type="NCBI Taxonomy" id="357466"/>
    <lineage>
        <taxon>Eukaryota</taxon>
        <taxon>Viridiplantae</taxon>
        <taxon>Streptophyta</taxon>
        <taxon>Embryophyta</taxon>
        <taxon>Tracheophyta</taxon>
        <taxon>Spermatophyta</taxon>
        <taxon>Magnoliopsida</taxon>
        <taxon>Ranunculales</taxon>
        <taxon>Papaveraceae</taxon>
        <taxon>Papaveroideae</taxon>
        <taxon>Papaver</taxon>
    </lineage>
</organism>
<gene>
    <name evidence="3" type="ORF">MKW98_000138</name>
</gene>
<dbReference type="AlphaFoldDB" id="A0AAD4SS17"/>
<evidence type="ECO:0000313" key="3">
    <source>
        <dbReference type="EMBL" id="KAI3917904.1"/>
    </source>
</evidence>
<feature type="region of interest" description="Disordered" evidence="1">
    <location>
        <begin position="72"/>
        <end position="93"/>
    </location>
</feature>
<keyword evidence="4" id="KW-1185">Reference proteome</keyword>
<dbReference type="InterPro" id="IPR007201">
    <property type="entry name" value="Mei2-like_Rrm_C"/>
</dbReference>
<feature type="compositionally biased region" description="Basic residues" evidence="1">
    <location>
        <begin position="1"/>
        <end position="31"/>
    </location>
</feature>
<proteinExistence type="predicted"/>
<evidence type="ECO:0000256" key="1">
    <source>
        <dbReference type="SAM" id="MobiDB-lite"/>
    </source>
</evidence>
<protein>
    <recommendedName>
        <fullName evidence="2">Mei2-like C-terminal RNA recognition motif domain-containing protein</fullName>
    </recommendedName>
</protein>
<comment type="caution">
    <text evidence="3">The sequence shown here is derived from an EMBL/GenBank/DDBJ whole genome shotgun (WGS) entry which is preliminary data.</text>
</comment>
<feature type="compositionally biased region" description="Basic and acidic residues" evidence="1">
    <location>
        <begin position="82"/>
        <end position="93"/>
    </location>
</feature>
<evidence type="ECO:0000313" key="4">
    <source>
        <dbReference type="Proteomes" id="UP001202328"/>
    </source>
</evidence>
<feature type="domain" description="Mei2-like C-terminal RNA recognition motif" evidence="2">
    <location>
        <begin position="119"/>
        <end position="192"/>
    </location>
</feature>
<dbReference type="GO" id="GO:0003676">
    <property type="term" value="F:nucleic acid binding"/>
    <property type="evidence" value="ECO:0007669"/>
    <property type="project" value="InterPro"/>
</dbReference>
<reference evidence="3" key="1">
    <citation type="submission" date="2022-04" db="EMBL/GenBank/DDBJ databases">
        <title>A functionally conserved STORR gene fusion in Papaver species that diverged 16.8 million years ago.</title>
        <authorList>
            <person name="Catania T."/>
        </authorList>
    </citation>
    <scope>NUCLEOTIDE SEQUENCE</scope>
    <source>
        <strain evidence="3">S-188037</strain>
    </source>
</reference>
<feature type="region of interest" description="Disordered" evidence="1">
    <location>
        <begin position="209"/>
        <end position="228"/>
    </location>
</feature>